<feature type="compositionally biased region" description="Low complexity" evidence="1">
    <location>
        <begin position="96"/>
        <end position="113"/>
    </location>
</feature>
<dbReference type="EMBL" id="JAAOAN010000336">
    <property type="protein sequence ID" value="KAF5710341.1"/>
    <property type="molecule type" value="Genomic_DNA"/>
</dbReference>
<evidence type="ECO:0000256" key="1">
    <source>
        <dbReference type="SAM" id="MobiDB-lite"/>
    </source>
</evidence>
<keyword evidence="3" id="KW-1185">Reference proteome</keyword>
<evidence type="ECO:0000313" key="3">
    <source>
        <dbReference type="Proteomes" id="UP000544331"/>
    </source>
</evidence>
<protein>
    <submittedName>
        <fullName evidence="2">Uncharacterized protein</fullName>
    </submittedName>
</protein>
<feature type="compositionally biased region" description="Polar residues" evidence="1">
    <location>
        <begin position="18"/>
        <end position="38"/>
    </location>
</feature>
<sequence length="148" mass="15329">MRNPQPTAFDSAKDSFRPQKSQLLGQPQSRAQSSTNASRQRETPRRIVRIPYPARTAPSAPPATAPSAAPAAALPTATTPVTSPQAQATPPPPPASQASLPSSPSVSLVPSQPWSLESSQAAGCGAYQPQPACSGVPEWVGHSSQYPP</sequence>
<dbReference type="AlphaFoldDB" id="A0A8H5YEW1"/>
<feature type="region of interest" description="Disordered" evidence="1">
    <location>
        <begin position="1"/>
        <end position="148"/>
    </location>
</feature>
<organism evidence="2 3">
    <name type="scientific">Fusarium mundagurra</name>
    <dbReference type="NCBI Taxonomy" id="1567541"/>
    <lineage>
        <taxon>Eukaryota</taxon>
        <taxon>Fungi</taxon>
        <taxon>Dikarya</taxon>
        <taxon>Ascomycota</taxon>
        <taxon>Pezizomycotina</taxon>
        <taxon>Sordariomycetes</taxon>
        <taxon>Hypocreomycetidae</taxon>
        <taxon>Hypocreales</taxon>
        <taxon>Nectriaceae</taxon>
        <taxon>Fusarium</taxon>
        <taxon>Fusarium fujikuroi species complex</taxon>
    </lineage>
</organism>
<accession>A0A8H5YEW1</accession>
<feature type="compositionally biased region" description="Low complexity" evidence="1">
    <location>
        <begin position="65"/>
        <end position="88"/>
    </location>
</feature>
<name>A0A8H5YEW1_9HYPO</name>
<proteinExistence type="predicted"/>
<reference evidence="2 3" key="1">
    <citation type="submission" date="2020-05" db="EMBL/GenBank/DDBJ databases">
        <title>Identification and distribution of gene clusters putatively required for synthesis of sphingolipid metabolism inhibitors in phylogenetically diverse species of the filamentous fungus Fusarium.</title>
        <authorList>
            <person name="Kim H.-S."/>
            <person name="Busman M."/>
            <person name="Brown D.W."/>
            <person name="Divon H."/>
            <person name="Uhlig S."/>
            <person name="Proctor R.H."/>
        </authorList>
    </citation>
    <scope>NUCLEOTIDE SEQUENCE [LARGE SCALE GENOMIC DNA]</scope>
    <source>
        <strain evidence="2 3">NRRL 66235</strain>
    </source>
</reference>
<evidence type="ECO:0000313" key="2">
    <source>
        <dbReference type="EMBL" id="KAF5710341.1"/>
    </source>
</evidence>
<gene>
    <name evidence="2" type="ORF">FMUND_9543</name>
</gene>
<dbReference type="Proteomes" id="UP000544331">
    <property type="component" value="Unassembled WGS sequence"/>
</dbReference>
<comment type="caution">
    <text evidence="2">The sequence shown here is derived from an EMBL/GenBank/DDBJ whole genome shotgun (WGS) entry which is preliminary data.</text>
</comment>